<comment type="caution">
    <text evidence="2">The sequence shown here is derived from an EMBL/GenBank/DDBJ whole genome shotgun (WGS) entry which is preliminary data.</text>
</comment>
<protein>
    <recommendedName>
        <fullName evidence="1">Reverse transcriptase domain-containing protein</fullName>
    </recommendedName>
</protein>
<reference evidence="2 3" key="1">
    <citation type="submission" date="2024-06" db="EMBL/GenBank/DDBJ databases">
        <title>The draft genome of Grus japonensis, version 3.</title>
        <authorList>
            <person name="Nabeshima K."/>
            <person name="Suzuki S."/>
            <person name="Onuma M."/>
        </authorList>
    </citation>
    <scope>NUCLEOTIDE SEQUENCE [LARGE SCALE GENOMIC DNA]</scope>
    <source>
        <strain evidence="2 3">451A</strain>
    </source>
</reference>
<dbReference type="SUPFAM" id="SSF56672">
    <property type="entry name" value="DNA/RNA polymerases"/>
    <property type="match status" value="1"/>
</dbReference>
<accession>A0ABC9YJV6</accession>
<dbReference type="PANTHER" id="PTHR33332">
    <property type="entry name" value="REVERSE TRANSCRIPTASE DOMAIN-CONTAINING PROTEIN"/>
    <property type="match status" value="1"/>
</dbReference>
<dbReference type="InterPro" id="IPR043502">
    <property type="entry name" value="DNA/RNA_pol_sf"/>
</dbReference>
<evidence type="ECO:0000259" key="1">
    <source>
        <dbReference type="Pfam" id="PF00078"/>
    </source>
</evidence>
<name>A0ABC9YJV6_GRUJA</name>
<dbReference type="Pfam" id="PF00078">
    <property type="entry name" value="RVT_1"/>
    <property type="match status" value="1"/>
</dbReference>
<dbReference type="CDD" id="cd01650">
    <property type="entry name" value="RT_nLTR_like"/>
    <property type="match status" value="1"/>
</dbReference>
<organism evidence="2 3">
    <name type="scientific">Grus japonensis</name>
    <name type="common">Japanese crane</name>
    <name type="synonym">Red-crowned crane</name>
    <dbReference type="NCBI Taxonomy" id="30415"/>
    <lineage>
        <taxon>Eukaryota</taxon>
        <taxon>Metazoa</taxon>
        <taxon>Chordata</taxon>
        <taxon>Craniata</taxon>
        <taxon>Vertebrata</taxon>
        <taxon>Euteleostomi</taxon>
        <taxon>Archelosauria</taxon>
        <taxon>Archosauria</taxon>
        <taxon>Dinosauria</taxon>
        <taxon>Saurischia</taxon>
        <taxon>Theropoda</taxon>
        <taxon>Coelurosauria</taxon>
        <taxon>Aves</taxon>
        <taxon>Neognathae</taxon>
        <taxon>Neoaves</taxon>
        <taxon>Gruiformes</taxon>
        <taxon>Gruidae</taxon>
        <taxon>Grus</taxon>
    </lineage>
</organism>
<dbReference type="InterPro" id="IPR000477">
    <property type="entry name" value="RT_dom"/>
</dbReference>
<dbReference type="EMBL" id="BAAFJT010000313">
    <property type="protein sequence ID" value="GAB0209550.1"/>
    <property type="molecule type" value="Genomic_DNA"/>
</dbReference>
<evidence type="ECO:0000313" key="3">
    <source>
        <dbReference type="Proteomes" id="UP001623348"/>
    </source>
</evidence>
<dbReference type="AlphaFoldDB" id="A0ABC9YJV6"/>
<evidence type="ECO:0000313" key="2">
    <source>
        <dbReference type="EMBL" id="GAB0209550.1"/>
    </source>
</evidence>
<feature type="domain" description="Reverse transcriptase" evidence="1">
    <location>
        <begin position="47"/>
        <end position="168"/>
    </location>
</feature>
<proteinExistence type="predicted"/>
<keyword evidence="3" id="KW-1185">Reference proteome</keyword>
<dbReference type="Proteomes" id="UP001623348">
    <property type="component" value="Unassembled WGS sequence"/>
</dbReference>
<gene>
    <name evidence="2" type="ORF">GRJ2_003420700</name>
</gene>
<sequence length="353" mass="40677">MGPDGIHPRELKEMAEVLTKPLSTIYQQSWLTGEVPVDWRLANVMSIHKKGWKEDPGNYRAITLTSVPGKVMEQIILSAIMQHIQDTQVIRPSQHGFMKGRSCLTNRISSYDQVIHSVDEGKAVDVVYLDFSKAFDTISHSILLEKLAAHDLDRRTLRWEMLIDEKLNMSQQCALAAQKANRVLGCIKNSMASRSREVILPLYSALVRPHLEYCIQLWGAQYKKHIEMLERVQRRATKLIRGLEHLSYEDGLRELGLFSLEKRRLRGDLIAAFQYLKGASRRDGEGLFIRECSDRTRGNGLKLKEGRFRIDVRKKFFTVRVVRHWNRLPREVVDAPSLEVFKTRLDEALGNMV</sequence>